<sequence>MSASQSTLPSTQSRDSMLHFFHGVTGLNVEDCIHFLHQYNWKLEDLLEDFYNGKDFKNKSSQNSNEKIEKNLSQPTSIQNPNKFTANNDQKKPIVEEDDLYYAHLVHNYGDADESARKFLIDGQHNQRFQQIQQIRQQPEENTINGSIYHEKQEYLRCGVHALNNLFQTPHLFTHEDLDKIVRQYDTRYVDNEYGTLWIGDYDLRILIEAIKKHGHTVRQINFYDNEPLQNLPWDSYFGLLINLNGEHWFTIKNFNGIYYNLDSTFKKPSRIGQKNNLVDYLIFLIERFPNVYLFAVL</sequence>
<accession>A0A814BQZ0</accession>
<dbReference type="GO" id="GO:0006508">
    <property type="term" value="P:proteolysis"/>
    <property type="evidence" value="ECO:0007669"/>
    <property type="project" value="UniProtKB-KW"/>
</dbReference>
<evidence type="ECO:0000313" key="9">
    <source>
        <dbReference type="EMBL" id="CAF0932161.1"/>
    </source>
</evidence>
<feature type="active site" evidence="6">
    <location>
        <position position="248"/>
    </location>
</feature>
<dbReference type="Gene3D" id="3.90.70.40">
    <property type="match status" value="1"/>
</dbReference>
<dbReference type="PANTHER" id="PTHR13291:SF0">
    <property type="entry name" value="JOSEPHIN-LIKE PROTEIN"/>
    <property type="match status" value="1"/>
</dbReference>
<reference evidence="9" key="1">
    <citation type="submission" date="2021-02" db="EMBL/GenBank/DDBJ databases">
        <authorList>
            <person name="Nowell W R."/>
        </authorList>
    </citation>
    <scope>NUCLEOTIDE SEQUENCE</scope>
</reference>
<dbReference type="Proteomes" id="UP000663882">
    <property type="component" value="Unassembled WGS sequence"/>
</dbReference>
<dbReference type="Pfam" id="PF02099">
    <property type="entry name" value="Josephin"/>
    <property type="match status" value="1"/>
</dbReference>
<evidence type="ECO:0000256" key="1">
    <source>
        <dbReference type="ARBA" id="ARBA00000707"/>
    </source>
</evidence>
<dbReference type="EMBL" id="CAJNOO010000398">
    <property type="protein sequence ID" value="CAF0932161.1"/>
    <property type="molecule type" value="Genomic_DNA"/>
</dbReference>
<protein>
    <recommendedName>
        <fullName evidence="2">ubiquitinyl hydrolase 1</fullName>
        <ecNumber evidence="2">3.4.19.12</ecNumber>
    </recommendedName>
</protein>
<dbReference type="SMART" id="SM01246">
    <property type="entry name" value="Josephin"/>
    <property type="match status" value="1"/>
</dbReference>
<feature type="region of interest" description="Disordered" evidence="7">
    <location>
        <begin position="57"/>
        <end position="91"/>
    </location>
</feature>
<evidence type="ECO:0000256" key="4">
    <source>
        <dbReference type="ARBA" id="ARBA00022786"/>
    </source>
</evidence>
<keyword evidence="5 6" id="KW-0378">Hydrolase</keyword>
<dbReference type="PANTHER" id="PTHR13291">
    <property type="entry name" value="JOSEPHIN 1, 2"/>
    <property type="match status" value="1"/>
</dbReference>
<dbReference type="AlphaFoldDB" id="A0A814BQZ0"/>
<dbReference type="InterPro" id="IPR006155">
    <property type="entry name" value="Josephin"/>
</dbReference>
<feature type="active site" evidence="6">
    <location>
        <position position="158"/>
    </location>
</feature>
<evidence type="ECO:0000256" key="5">
    <source>
        <dbReference type="ARBA" id="ARBA00022801"/>
    </source>
</evidence>
<keyword evidence="3" id="KW-0645">Protease</keyword>
<comment type="caution">
    <text evidence="9">The sequence shown here is derived from an EMBL/GenBank/DDBJ whole genome shotgun (WGS) entry which is preliminary data.</text>
</comment>
<dbReference type="GO" id="GO:0004843">
    <property type="term" value="F:cysteine-type deubiquitinase activity"/>
    <property type="evidence" value="ECO:0007669"/>
    <property type="project" value="UniProtKB-EC"/>
</dbReference>
<keyword evidence="4" id="KW-0833">Ubl conjugation pathway</keyword>
<feature type="compositionally biased region" description="Polar residues" evidence="7">
    <location>
        <begin position="59"/>
        <end position="88"/>
    </location>
</feature>
<evidence type="ECO:0000313" key="10">
    <source>
        <dbReference type="Proteomes" id="UP000663882"/>
    </source>
</evidence>
<dbReference type="EC" id="3.4.19.12" evidence="2"/>
<dbReference type="GO" id="GO:0016579">
    <property type="term" value="P:protein deubiquitination"/>
    <property type="evidence" value="ECO:0007669"/>
    <property type="project" value="InterPro"/>
</dbReference>
<comment type="catalytic activity">
    <reaction evidence="1">
        <text>Thiol-dependent hydrolysis of ester, thioester, amide, peptide and isopeptide bonds formed by the C-terminal Gly of ubiquitin (a 76-residue protein attached to proteins as an intracellular targeting signal).</text>
        <dbReference type="EC" id="3.4.19.12"/>
    </reaction>
</comment>
<dbReference type="Gene3D" id="1.10.8.10">
    <property type="entry name" value="DNA helicase RuvA subunit, C-terminal domain"/>
    <property type="match status" value="1"/>
</dbReference>
<evidence type="ECO:0000256" key="7">
    <source>
        <dbReference type="SAM" id="MobiDB-lite"/>
    </source>
</evidence>
<proteinExistence type="predicted"/>
<evidence type="ECO:0000256" key="2">
    <source>
        <dbReference type="ARBA" id="ARBA00012759"/>
    </source>
</evidence>
<dbReference type="PROSITE" id="PS50957">
    <property type="entry name" value="JOSEPHIN"/>
    <property type="match status" value="1"/>
</dbReference>
<dbReference type="InterPro" id="IPR040053">
    <property type="entry name" value="JOSD1/2"/>
</dbReference>
<dbReference type="CDD" id="cd14273">
    <property type="entry name" value="UBA_TAP-C_like"/>
    <property type="match status" value="1"/>
</dbReference>
<evidence type="ECO:0000259" key="8">
    <source>
        <dbReference type="PROSITE" id="PS50957"/>
    </source>
</evidence>
<evidence type="ECO:0000256" key="3">
    <source>
        <dbReference type="ARBA" id="ARBA00022670"/>
    </source>
</evidence>
<gene>
    <name evidence="9" type="ORF">RFH988_LOCUS10599</name>
</gene>
<feature type="domain" description="Josephin" evidence="8">
    <location>
        <begin position="145"/>
        <end position="298"/>
    </location>
</feature>
<dbReference type="OrthoDB" id="422700at2759"/>
<organism evidence="9 10">
    <name type="scientific">Rotaria sordida</name>
    <dbReference type="NCBI Taxonomy" id="392033"/>
    <lineage>
        <taxon>Eukaryota</taxon>
        <taxon>Metazoa</taxon>
        <taxon>Spiralia</taxon>
        <taxon>Gnathifera</taxon>
        <taxon>Rotifera</taxon>
        <taxon>Eurotatoria</taxon>
        <taxon>Bdelloidea</taxon>
        <taxon>Philodinida</taxon>
        <taxon>Philodinidae</taxon>
        <taxon>Rotaria</taxon>
    </lineage>
</organism>
<evidence type="ECO:0000256" key="6">
    <source>
        <dbReference type="PROSITE-ProRule" id="PRU00331"/>
    </source>
</evidence>
<feature type="active site" evidence="6">
    <location>
        <position position="263"/>
    </location>
</feature>
<name>A0A814BQZ0_9BILA</name>